<reference evidence="2" key="1">
    <citation type="submission" date="2021-02" db="EMBL/GenBank/DDBJ databases">
        <authorList>
            <person name="Nowell W R."/>
        </authorList>
    </citation>
    <scope>NUCLEOTIDE SEQUENCE</scope>
</reference>
<name>A0A813TG75_ADIRI</name>
<proteinExistence type="predicted"/>
<sequence>MMSSLNNSNENLETKRRQNLEDNRRFLAALKINDIRDEIKQISDHTQCATGRRALKKSMSSDMIRRSSRIRQNTVHNENVPLLERRLKKKKTDENQTNSMPKVKLQLPEHMLVRYHSTSKKVALYNTKAKLGGENENKHEIMSSEKEENAPANDDKSEEQSDSSNKTEKDNEGSDDQKDSGESNEESETQQDSGKANEESEEGNKDGDNDESGKSASSGGHVSTGPERFVEVGGSGGSTVQKGHGVEAMVHH</sequence>
<evidence type="ECO:0000256" key="1">
    <source>
        <dbReference type="SAM" id="MobiDB-lite"/>
    </source>
</evidence>
<dbReference type="OrthoDB" id="10047319at2759"/>
<dbReference type="Proteomes" id="UP000663852">
    <property type="component" value="Unassembled WGS sequence"/>
</dbReference>
<organism evidence="2 3">
    <name type="scientific">Adineta ricciae</name>
    <name type="common">Rotifer</name>
    <dbReference type="NCBI Taxonomy" id="249248"/>
    <lineage>
        <taxon>Eukaryota</taxon>
        <taxon>Metazoa</taxon>
        <taxon>Spiralia</taxon>
        <taxon>Gnathifera</taxon>
        <taxon>Rotifera</taxon>
        <taxon>Eurotatoria</taxon>
        <taxon>Bdelloidea</taxon>
        <taxon>Adinetida</taxon>
        <taxon>Adinetidae</taxon>
        <taxon>Adineta</taxon>
    </lineage>
</organism>
<dbReference type="AlphaFoldDB" id="A0A813TG75"/>
<accession>A0A813TG75</accession>
<dbReference type="EMBL" id="CAJNOJ010000014">
    <property type="protein sequence ID" value="CAF0808923.1"/>
    <property type="molecule type" value="Genomic_DNA"/>
</dbReference>
<comment type="caution">
    <text evidence="2">The sequence shown here is derived from an EMBL/GenBank/DDBJ whole genome shotgun (WGS) entry which is preliminary data.</text>
</comment>
<evidence type="ECO:0000313" key="3">
    <source>
        <dbReference type="Proteomes" id="UP000663852"/>
    </source>
</evidence>
<feature type="region of interest" description="Disordered" evidence="1">
    <location>
        <begin position="127"/>
        <end position="252"/>
    </location>
</feature>
<protein>
    <submittedName>
        <fullName evidence="2">Uncharacterized protein</fullName>
    </submittedName>
</protein>
<evidence type="ECO:0000313" key="2">
    <source>
        <dbReference type="EMBL" id="CAF0808923.1"/>
    </source>
</evidence>
<gene>
    <name evidence="2" type="ORF">EDS130_LOCUS5245</name>
</gene>
<feature type="compositionally biased region" description="Basic and acidic residues" evidence="1">
    <location>
        <begin position="195"/>
        <end position="213"/>
    </location>
</feature>
<feature type="compositionally biased region" description="Basic and acidic residues" evidence="1">
    <location>
        <begin position="131"/>
        <end position="181"/>
    </location>
</feature>